<dbReference type="AlphaFoldDB" id="A0A803QD29"/>
<sequence>MTKIITDFYGQLFTTGTPSLTKIEELLQVVKPIVTEEMNSTLRKSFAAKEIRKAVFSMSTDKSLGLDGTEVDRGCSSIPFSDGFSSSSDDDGLSSKHQSEGSLLLPVSRKEPDTVTPSSVDPFVSLFAATFVASSLVEPATDPTAASTDVPDVALSAYSSSVVNHLIFKTWRRNIDLSYLKGVQTNLLEEVQLIENKEILSSQI</sequence>
<accession>A0A803QD29</accession>
<evidence type="ECO:0000313" key="2">
    <source>
        <dbReference type="EnsemblPlants" id="cds.evm.model.09.1007"/>
    </source>
</evidence>
<reference evidence="2" key="1">
    <citation type="submission" date="2018-11" db="EMBL/GenBank/DDBJ databases">
        <authorList>
            <person name="Grassa J C."/>
        </authorList>
    </citation>
    <scope>NUCLEOTIDE SEQUENCE [LARGE SCALE GENOMIC DNA]</scope>
</reference>
<dbReference type="EMBL" id="UZAU01000745">
    <property type="status" value="NOT_ANNOTATED_CDS"/>
    <property type="molecule type" value="Genomic_DNA"/>
</dbReference>
<dbReference type="Proteomes" id="UP000596661">
    <property type="component" value="Chromosome 9"/>
</dbReference>
<evidence type="ECO:0000313" key="3">
    <source>
        <dbReference type="Proteomes" id="UP000596661"/>
    </source>
</evidence>
<dbReference type="EnsemblPlants" id="evm.model.09.1007">
    <property type="protein sequence ID" value="cds.evm.model.09.1007"/>
    <property type="gene ID" value="evm.TU.09.1007"/>
</dbReference>
<keyword evidence="3" id="KW-1185">Reference proteome</keyword>
<reference evidence="2" key="2">
    <citation type="submission" date="2021-03" db="UniProtKB">
        <authorList>
            <consortium name="EnsemblPlants"/>
        </authorList>
    </citation>
    <scope>IDENTIFICATION</scope>
</reference>
<dbReference type="Gramene" id="evm.model.09.1007">
    <property type="protein sequence ID" value="cds.evm.model.09.1007"/>
    <property type="gene ID" value="evm.TU.09.1007"/>
</dbReference>
<organism evidence="2 3">
    <name type="scientific">Cannabis sativa</name>
    <name type="common">Hemp</name>
    <name type="synonym">Marijuana</name>
    <dbReference type="NCBI Taxonomy" id="3483"/>
    <lineage>
        <taxon>Eukaryota</taxon>
        <taxon>Viridiplantae</taxon>
        <taxon>Streptophyta</taxon>
        <taxon>Embryophyta</taxon>
        <taxon>Tracheophyta</taxon>
        <taxon>Spermatophyta</taxon>
        <taxon>Magnoliopsida</taxon>
        <taxon>eudicotyledons</taxon>
        <taxon>Gunneridae</taxon>
        <taxon>Pentapetalae</taxon>
        <taxon>rosids</taxon>
        <taxon>fabids</taxon>
        <taxon>Rosales</taxon>
        <taxon>Cannabaceae</taxon>
        <taxon>Cannabis</taxon>
    </lineage>
</organism>
<feature type="region of interest" description="Disordered" evidence="1">
    <location>
        <begin position="83"/>
        <end position="116"/>
    </location>
</feature>
<name>A0A803QD29_CANSA</name>
<evidence type="ECO:0000256" key="1">
    <source>
        <dbReference type="SAM" id="MobiDB-lite"/>
    </source>
</evidence>
<proteinExistence type="predicted"/>
<protein>
    <submittedName>
        <fullName evidence="2">Uncharacterized protein</fullName>
    </submittedName>
</protein>